<feature type="signal peptide" evidence="1">
    <location>
        <begin position="1"/>
        <end position="21"/>
    </location>
</feature>
<gene>
    <name evidence="3" type="ORF">D9758_006817</name>
</gene>
<dbReference type="Gene3D" id="2.60.120.200">
    <property type="match status" value="1"/>
</dbReference>
<evidence type="ECO:0000256" key="1">
    <source>
        <dbReference type="SAM" id="SignalP"/>
    </source>
</evidence>
<dbReference type="InterPro" id="IPR000757">
    <property type="entry name" value="Beta-glucanase-like"/>
</dbReference>
<proteinExistence type="predicted"/>
<evidence type="ECO:0000259" key="2">
    <source>
        <dbReference type="PROSITE" id="PS51762"/>
    </source>
</evidence>
<reference evidence="3 4" key="1">
    <citation type="journal article" date="2020" name="ISME J.">
        <title>Uncovering the hidden diversity of litter-decomposition mechanisms in mushroom-forming fungi.</title>
        <authorList>
            <person name="Floudas D."/>
            <person name="Bentzer J."/>
            <person name="Ahren D."/>
            <person name="Johansson T."/>
            <person name="Persson P."/>
            <person name="Tunlid A."/>
        </authorList>
    </citation>
    <scope>NUCLEOTIDE SEQUENCE [LARGE SCALE GENOMIC DNA]</scope>
    <source>
        <strain evidence="3 4">CBS 291.85</strain>
    </source>
</reference>
<dbReference type="AlphaFoldDB" id="A0A8H5CWM8"/>
<organism evidence="3 4">
    <name type="scientific">Tetrapyrgos nigripes</name>
    <dbReference type="NCBI Taxonomy" id="182062"/>
    <lineage>
        <taxon>Eukaryota</taxon>
        <taxon>Fungi</taxon>
        <taxon>Dikarya</taxon>
        <taxon>Basidiomycota</taxon>
        <taxon>Agaricomycotina</taxon>
        <taxon>Agaricomycetes</taxon>
        <taxon>Agaricomycetidae</taxon>
        <taxon>Agaricales</taxon>
        <taxon>Marasmiineae</taxon>
        <taxon>Marasmiaceae</taxon>
        <taxon>Tetrapyrgos</taxon>
    </lineage>
</organism>
<keyword evidence="4" id="KW-1185">Reference proteome</keyword>
<feature type="chain" id="PRO_5034552175" description="GH16 domain-containing protein" evidence="1">
    <location>
        <begin position="22"/>
        <end position="281"/>
    </location>
</feature>
<dbReference type="Pfam" id="PF26113">
    <property type="entry name" value="GH16_XgeA"/>
    <property type="match status" value="1"/>
</dbReference>
<comment type="caution">
    <text evidence="3">The sequence shown here is derived from an EMBL/GenBank/DDBJ whole genome shotgun (WGS) entry which is preliminary data.</text>
</comment>
<protein>
    <recommendedName>
        <fullName evidence="2">GH16 domain-containing protein</fullName>
    </recommendedName>
</protein>
<feature type="domain" description="GH16" evidence="2">
    <location>
        <begin position="39"/>
        <end position="274"/>
    </location>
</feature>
<dbReference type="InterPro" id="IPR050546">
    <property type="entry name" value="Glycosyl_Hydrlase_16"/>
</dbReference>
<evidence type="ECO:0000313" key="4">
    <source>
        <dbReference type="Proteomes" id="UP000559256"/>
    </source>
</evidence>
<dbReference type="GO" id="GO:0004553">
    <property type="term" value="F:hydrolase activity, hydrolyzing O-glycosyl compounds"/>
    <property type="evidence" value="ECO:0007669"/>
    <property type="project" value="InterPro"/>
</dbReference>
<dbReference type="OrthoDB" id="192832at2759"/>
<dbReference type="PROSITE" id="PS51762">
    <property type="entry name" value="GH16_2"/>
    <property type="match status" value="1"/>
</dbReference>
<dbReference type="EMBL" id="JAACJM010000085">
    <property type="protein sequence ID" value="KAF5348729.1"/>
    <property type="molecule type" value="Genomic_DNA"/>
</dbReference>
<dbReference type="GO" id="GO:0009251">
    <property type="term" value="P:glucan catabolic process"/>
    <property type="evidence" value="ECO:0007669"/>
    <property type="project" value="TreeGrafter"/>
</dbReference>
<accession>A0A8H5CWM8</accession>
<dbReference type="InterPro" id="IPR013320">
    <property type="entry name" value="ConA-like_dom_sf"/>
</dbReference>
<dbReference type="Proteomes" id="UP000559256">
    <property type="component" value="Unassembled WGS sequence"/>
</dbReference>
<dbReference type="PANTHER" id="PTHR10963:SF24">
    <property type="entry name" value="GLYCOSIDASE C21B10.07-RELATED"/>
    <property type="match status" value="1"/>
</dbReference>
<keyword evidence="1" id="KW-0732">Signal</keyword>
<evidence type="ECO:0000313" key="3">
    <source>
        <dbReference type="EMBL" id="KAF5348729.1"/>
    </source>
</evidence>
<name>A0A8H5CWM8_9AGAR</name>
<dbReference type="SUPFAM" id="SSF49899">
    <property type="entry name" value="Concanavalin A-like lectins/glucanases"/>
    <property type="match status" value="1"/>
</dbReference>
<dbReference type="PANTHER" id="PTHR10963">
    <property type="entry name" value="GLYCOSYL HYDROLASE-RELATED"/>
    <property type="match status" value="1"/>
</dbReference>
<sequence>MPSFPRLLALLLAAPAIGVWCATYSQIDSIVGQEFLNKFTLQAIPDPTVGRVNYVDGATASSLGLLQVNGDRFVARADSTTVLNPGGPGRNSFRMQSNSLYGPGVQIYNINHMPEGCGTWPAVWSYAEPWPGPGEVDIVEGVNNQAVNQVALHTTPGCTMPASRDMAGTAMANDCNTAVNGNTGCTVSFTNALRSFGPAFNANGGGWFAVERTNTFIKIWFWERTDPNVPAGGRPTALFPNTSCDIASKFTQHHIIINLTFCGQWAGSFLATSLLLTGGLT</sequence>